<feature type="domain" description="Late nodulin" evidence="1">
    <location>
        <begin position="1"/>
        <end position="67"/>
    </location>
</feature>
<dbReference type="EnsemblPlants" id="KEH27027">
    <property type="protein sequence ID" value="KEH27027"/>
    <property type="gene ID" value="MTR_6g084035"/>
</dbReference>
<sequence length="73" mass="9166">MVKTFNFVCTMVLLFFLFLTAKKVYVTIFCYLFFVTAYHLCKTRFDCPRTYLLFFPRMWKCINRRCRYVYFFE</sequence>
<dbReference type="AlphaFoldDB" id="A0A072UBP2"/>
<protein>
    <submittedName>
        <fullName evidence="2">Lipid transfer protein</fullName>
    </submittedName>
</protein>
<evidence type="ECO:0000313" key="4">
    <source>
        <dbReference type="Proteomes" id="UP000002051"/>
    </source>
</evidence>
<gene>
    <name evidence="2" type="ordered locus">MTR_6g084035</name>
</gene>
<name>A0A072UBP2_MEDTR</name>
<dbReference type="EMBL" id="CM001222">
    <property type="protein sequence ID" value="KEH27027.1"/>
    <property type="molecule type" value="Genomic_DNA"/>
</dbReference>
<dbReference type="HOGENOM" id="CLU_2708581_0_0_1"/>
<reference evidence="3" key="3">
    <citation type="submission" date="2015-04" db="UniProtKB">
        <authorList>
            <consortium name="EnsemblPlants"/>
        </authorList>
    </citation>
    <scope>IDENTIFICATION</scope>
    <source>
        <strain evidence="3">cv. Jemalong A17</strain>
    </source>
</reference>
<dbReference type="Proteomes" id="UP000002051">
    <property type="component" value="Chromosome 6"/>
</dbReference>
<proteinExistence type="predicted"/>
<dbReference type="Pfam" id="PF07127">
    <property type="entry name" value="Nodulin_late"/>
    <property type="match status" value="1"/>
</dbReference>
<keyword evidence="4" id="KW-1185">Reference proteome</keyword>
<reference evidence="2 4" key="2">
    <citation type="journal article" date="2014" name="BMC Genomics">
        <title>An improved genome release (version Mt4.0) for the model legume Medicago truncatula.</title>
        <authorList>
            <person name="Tang H."/>
            <person name="Krishnakumar V."/>
            <person name="Bidwell S."/>
            <person name="Rosen B."/>
            <person name="Chan A."/>
            <person name="Zhou S."/>
            <person name="Gentzbittel L."/>
            <person name="Childs K.L."/>
            <person name="Yandell M."/>
            <person name="Gundlach H."/>
            <person name="Mayer K.F."/>
            <person name="Schwartz D.C."/>
            <person name="Town C.D."/>
        </authorList>
    </citation>
    <scope>GENOME REANNOTATION</scope>
    <source>
        <strain evidence="2">A17</strain>
        <strain evidence="3 4">cv. Jemalong A17</strain>
    </source>
</reference>
<organism evidence="2 4">
    <name type="scientific">Medicago truncatula</name>
    <name type="common">Barrel medic</name>
    <name type="synonym">Medicago tribuloides</name>
    <dbReference type="NCBI Taxonomy" id="3880"/>
    <lineage>
        <taxon>Eukaryota</taxon>
        <taxon>Viridiplantae</taxon>
        <taxon>Streptophyta</taxon>
        <taxon>Embryophyta</taxon>
        <taxon>Tracheophyta</taxon>
        <taxon>Spermatophyta</taxon>
        <taxon>Magnoliopsida</taxon>
        <taxon>eudicotyledons</taxon>
        <taxon>Gunneridae</taxon>
        <taxon>Pentapetalae</taxon>
        <taxon>rosids</taxon>
        <taxon>fabids</taxon>
        <taxon>Fabales</taxon>
        <taxon>Fabaceae</taxon>
        <taxon>Papilionoideae</taxon>
        <taxon>50 kb inversion clade</taxon>
        <taxon>NPAAA clade</taxon>
        <taxon>Hologalegina</taxon>
        <taxon>IRL clade</taxon>
        <taxon>Trifolieae</taxon>
        <taxon>Medicago</taxon>
    </lineage>
</organism>
<dbReference type="InterPro" id="IPR009810">
    <property type="entry name" value="Nodulin_late_dom"/>
</dbReference>
<evidence type="ECO:0000313" key="3">
    <source>
        <dbReference type="EnsemblPlants" id="KEH27027"/>
    </source>
</evidence>
<accession>A0A072UBP2</accession>
<evidence type="ECO:0000313" key="2">
    <source>
        <dbReference type="EMBL" id="KEH27027.1"/>
    </source>
</evidence>
<reference evidence="2 4" key="1">
    <citation type="journal article" date="2011" name="Nature">
        <title>The Medicago genome provides insight into the evolution of rhizobial symbioses.</title>
        <authorList>
            <person name="Young N.D."/>
            <person name="Debelle F."/>
            <person name="Oldroyd G.E."/>
            <person name="Geurts R."/>
            <person name="Cannon S.B."/>
            <person name="Udvardi M.K."/>
            <person name="Benedito V.A."/>
            <person name="Mayer K.F."/>
            <person name="Gouzy J."/>
            <person name="Schoof H."/>
            <person name="Van de Peer Y."/>
            <person name="Proost S."/>
            <person name="Cook D.R."/>
            <person name="Meyers B.C."/>
            <person name="Spannagl M."/>
            <person name="Cheung F."/>
            <person name="De Mita S."/>
            <person name="Krishnakumar V."/>
            <person name="Gundlach H."/>
            <person name="Zhou S."/>
            <person name="Mudge J."/>
            <person name="Bharti A.K."/>
            <person name="Murray J.D."/>
            <person name="Naoumkina M.A."/>
            <person name="Rosen B."/>
            <person name="Silverstein K.A."/>
            <person name="Tang H."/>
            <person name="Rombauts S."/>
            <person name="Zhao P.X."/>
            <person name="Zhou P."/>
            <person name="Barbe V."/>
            <person name="Bardou P."/>
            <person name="Bechner M."/>
            <person name="Bellec A."/>
            <person name="Berger A."/>
            <person name="Berges H."/>
            <person name="Bidwell S."/>
            <person name="Bisseling T."/>
            <person name="Choisne N."/>
            <person name="Couloux A."/>
            <person name="Denny R."/>
            <person name="Deshpande S."/>
            <person name="Dai X."/>
            <person name="Doyle J.J."/>
            <person name="Dudez A.M."/>
            <person name="Farmer A.D."/>
            <person name="Fouteau S."/>
            <person name="Franken C."/>
            <person name="Gibelin C."/>
            <person name="Gish J."/>
            <person name="Goldstein S."/>
            <person name="Gonzalez A.J."/>
            <person name="Green P.J."/>
            <person name="Hallab A."/>
            <person name="Hartog M."/>
            <person name="Hua A."/>
            <person name="Humphray S.J."/>
            <person name="Jeong D.H."/>
            <person name="Jing Y."/>
            <person name="Jocker A."/>
            <person name="Kenton S.M."/>
            <person name="Kim D.J."/>
            <person name="Klee K."/>
            <person name="Lai H."/>
            <person name="Lang C."/>
            <person name="Lin S."/>
            <person name="Macmil S.L."/>
            <person name="Magdelenat G."/>
            <person name="Matthews L."/>
            <person name="McCorrison J."/>
            <person name="Monaghan E.L."/>
            <person name="Mun J.H."/>
            <person name="Najar F.Z."/>
            <person name="Nicholson C."/>
            <person name="Noirot C."/>
            <person name="O'Bleness M."/>
            <person name="Paule C.R."/>
            <person name="Poulain J."/>
            <person name="Prion F."/>
            <person name="Qin B."/>
            <person name="Qu C."/>
            <person name="Retzel E.F."/>
            <person name="Riddle C."/>
            <person name="Sallet E."/>
            <person name="Samain S."/>
            <person name="Samson N."/>
            <person name="Sanders I."/>
            <person name="Saurat O."/>
            <person name="Scarpelli C."/>
            <person name="Schiex T."/>
            <person name="Segurens B."/>
            <person name="Severin A.J."/>
            <person name="Sherrier D.J."/>
            <person name="Shi R."/>
            <person name="Sims S."/>
            <person name="Singer S.R."/>
            <person name="Sinharoy S."/>
            <person name="Sterck L."/>
            <person name="Viollet A."/>
            <person name="Wang B.B."/>
            <person name="Wang K."/>
            <person name="Wang M."/>
            <person name="Wang X."/>
            <person name="Warfsmann J."/>
            <person name="Weissenbach J."/>
            <person name="White D.D."/>
            <person name="White J.D."/>
            <person name="Wiley G.B."/>
            <person name="Wincker P."/>
            <person name="Xing Y."/>
            <person name="Yang L."/>
            <person name="Yao Z."/>
            <person name="Ying F."/>
            <person name="Zhai J."/>
            <person name="Zhou L."/>
            <person name="Zuber A."/>
            <person name="Denarie J."/>
            <person name="Dixon R.A."/>
            <person name="May G.D."/>
            <person name="Schwartz D.C."/>
            <person name="Rogers J."/>
            <person name="Quetier F."/>
            <person name="Town C.D."/>
            <person name="Roe B.A."/>
        </authorList>
    </citation>
    <scope>NUCLEOTIDE SEQUENCE [LARGE SCALE GENOMIC DNA]</scope>
    <source>
        <strain evidence="2">A17</strain>
        <strain evidence="3 4">cv. Jemalong A17</strain>
    </source>
</reference>
<evidence type="ECO:0000259" key="1">
    <source>
        <dbReference type="Pfam" id="PF07127"/>
    </source>
</evidence>
<dbReference type="GO" id="GO:0046872">
    <property type="term" value="F:metal ion binding"/>
    <property type="evidence" value="ECO:0007669"/>
    <property type="project" value="InterPro"/>
</dbReference>